<reference evidence="3" key="1">
    <citation type="journal article" date="2014" name="Front. Microbiol.">
        <title>High frequency of phylogenetically diverse reductive dehalogenase-homologous genes in deep subseafloor sedimentary metagenomes.</title>
        <authorList>
            <person name="Kawai M."/>
            <person name="Futagami T."/>
            <person name="Toyoda A."/>
            <person name="Takaki Y."/>
            <person name="Nishi S."/>
            <person name="Hori S."/>
            <person name="Arai W."/>
            <person name="Tsubouchi T."/>
            <person name="Morono Y."/>
            <person name="Uchiyama I."/>
            <person name="Ito T."/>
            <person name="Fujiyama A."/>
            <person name="Inagaki F."/>
            <person name="Takami H."/>
        </authorList>
    </citation>
    <scope>NUCLEOTIDE SEQUENCE</scope>
    <source>
        <strain evidence="3">Expedition CK06-06</strain>
    </source>
</reference>
<organism evidence="3">
    <name type="scientific">marine sediment metagenome</name>
    <dbReference type="NCBI Taxonomy" id="412755"/>
    <lineage>
        <taxon>unclassified sequences</taxon>
        <taxon>metagenomes</taxon>
        <taxon>ecological metagenomes</taxon>
    </lineage>
</organism>
<proteinExistence type="predicted"/>
<dbReference type="InterPro" id="IPR029017">
    <property type="entry name" value="Enolase-like_N"/>
</dbReference>
<dbReference type="SUPFAM" id="SSF54826">
    <property type="entry name" value="Enolase N-terminal domain-like"/>
    <property type="match status" value="1"/>
</dbReference>
<evidence type="ECO:0000256" key="1">
    <source>
        <dbReference type="ARBA" id="ARBA00023239"/>
    </source>
</evidence>
<feature type="domain" description="Mandelate racemase/muconate lactonizing enzyme N-terminal" evidence="2">
    <location>
        <begin position="33"/>
        <end position="131"/>
    </location>
</feature>
<dbReference type="EMBL" id="BARW01014983">
    <property type="protein sequence ID" value="GAI82313.1"/>
    <property type="molecule type" value="Genomic_DNA"/>
</dbReference>
<dbReference type="PANTHER" id="PTHR48080:SF2">
    <property type="entry name" value="D-GALACTONATE DEHYDRATASE"/>
    <property type="match status" value="1"/>
</dbReference>
<gene>
    <name evidence="3" type="ORF">S12H4_26416</name>
</gene>
<dbReference type="InterPro" id="IPR034593">
    <property type="entry name" value="DgoD-like"/>
</dbReference>
<sequence length="131" mass="14836">MKIKSVRCEVYLREPPPPPTRAVMPPPVKFVTLLASGKIPFTLLRITTDDGIEGFAFSDKDSLNETAVSEIKEVIIDRDPFDREWIWQRLWYMYGRYGVGRPPGVRAISAVDIALWDIAGKALGVPIYKLM</sequence>
<keyword evidence="1" id="KW-0456">Lyase</keyword>
<dbReference type="InterPro" id="IPR013341">
    <property type="entry name" value="Mandelate_racemase_N_dom"/>
</dbReference>
<dbReference type="Pfam" id="PF02746">
    <property type="entry name" value="MR_MLE_N"/>
    <property type="match status" value="1"/>
</dbReference>
<feature type="non-terminal residue" evidence="3">
    <location>
        <position position="131"/>
    </location>
</feature>
<evidence type="ECO:0000259" key="2">
    <source>
        <dbReference type="Pfam" id="PF02746"/>
    </source>
</evidence>
<dbReference type="PANTHER" id="PTHR48080">
    <property type="entry name" value="D-GALACTONATE DEHYDRATASE-RELATED"/>
    <property type="match status" value="1"/>
</dbReference>
<comment type="caution">
    <text evidence="3">The sequence shown here is derived from an EMBL/GenBank/DDBJ whole genome shotgun (WGS) entry which is preliminary data.</text>
</comment>
<protein>
    <recommendedName>
        <fullName evidence="2">Mandelate racemase/muconate lactonizing enzyme N-terminal domain-containing protein</fullName>
    </recommendedName>
</protein>
<dbReference type="GO" id="GO:0016829">
    <property type="term" value="F:lyase activity"/>
    <property type="evidence" value="ECO:0007669"/>
    <property type="project" value="UniProtKB-KW"/>
</dbReference>
<evidence type="ECO:0000313" key="3">
    <source>
        <dbReference type="EMBL" id="GAI82313.1"/>
    </source>
</evidence>
<dbReference type="AlphaFoldDB" id="X1RNT3"/>
<dbReference type="Gene3D" id="3.30.390.10">
    <property type="entry name" value="Enolase-like, N-terminal domain"/>
    <property type="match status" value="1"/>
</dbReference>
<name>X1RNT3_9ZZZZ</name>
<accession>X1RNT3</accession>